<proteinExistence type="predicted"/>
<dbReference type="Proteomes" id="UP000294588">
    <property type="component" value="Unassembled WGS sequence"/>
</dbReference>
<reference evidence="1" key="1">
    <citation type="submission" date="2019-03" db="EMBL/GenBank/DDBJ databases">
        <title>Candidatus Syntrophosphaera thermopropionivorans: a novel player in syntrophic propionate oxidation during anaerobic digestion.</title>
        <authorList>
            <person name="Dyksma S."/>
        </authorList>
    </citation>
    <scope>NUCLEOTIDE SEQUENCE</scope>
    <source>
        <strain evidence="1">W5</strain>
    </source>
</reference>
<gene>
    <name evidence="1" type="ORF">E0946_04290</name>
</gene>
<evidence type="ECO:0000313" key="1">
    <source>
        <dbReference type="EMBL" id="TDF73005.1"/>
    </source>
</evidence>
<comment type="caution">
    <text evidence="1">The sequence shown here is derived from an EMBL/GenBank/DDBJ whole genome shotgun (WGS) entry which is preliminary data.</text>
</comment>
<protein>
    <submittedName>
        <fullName evidence="1">Uncharacterized protein</fullName>
    </submittedName>
</protein>
<accession>A0AC61QJ75</accession>
<organism evidence="1 2">
    <name type="scientific">Candidatus Syntrophosphaera thermopropionivorans</name>
    <dbReference type="NCBI Taxonomy" id="2593015"/>
    <lineage>
        <taxon>Bacteria</taxon>
        <taxon>Pseudomonadati</taxon>
        <taxon>Candidatus Cloacimonadota</taxon>
        <taxon>Candidatus Cloacimonadia</taxon>
        <taxon>Candidatus Cloacimonadales</taxon>
        <taxon>Candidatus Cloacimonadaceae</taxon>
        <taxon>Candidatus Syntrophosphaera</taxon>
    </lineage>
</organism>
<name>A0AC61QJ75_9BACT</name>
<dbReference type="EMBL" id="SMOG01000010">
    <property type="protein sequence ID" value="TDF73005.1"/>
    <property type="molecule type" value="Genomic_DNA"/>
</dbReference>
<evidence type="ECO:0000313" key="2">
    <source>
        <dbReference type="Proteomes" id="UP000294588"/>
    </source>
</evidence>
<sequence length="65" mass="7869">MFIEERLMPVSETIITADEHKAYFEEEVISFYRLLVEYIKDSSIISTFEVYDATDYWNEIMKEVF</sequence>
<keyword evidence="2" id="KW-1185">Reference proteome</keyword>